<organism evidence="1 3">
    <name type="scientific">Verticillium longisporum</name>
    <name type="common">Verticillium dahliae var. longisporum</name>
    <dbReference type="NCBI Taxonomy" id="100787"/>
    <lineage>
        <taxon>Eukaryota</taxon>
        <taxon>Fungi</taxon>
        <taxon>Dikarya</taxon>
        <taxon>Ascomycota</taxon>
        <taxon>Pezizomycotina</taxon>
        <taxon>Sordariomycetes</taxon>
        <taxon>Hypocreomycetidae</taxon>
        <taxon>Glomerellales</taxon>
        <taxon>Plectosphaerellaceae</taxon>
        <taxon>Verticillium</taxon>
    </lineage>
</organism>
<protein>
    <submittedName>
        <fullName evidence="1">Uncharacterized protein</fullName>
    </submittedName>
</protein>
<proteinExistence type="predicted"/>
<dbReference type="EMBL" id="CVQH01024531">
    <property type="protein sequence ID" value="CRK37074.1"/>
    <property type="molecule type" value="Genomic_DNA"/>
</dbReference>
<reference evidence="3 4" key="1">
    <citation type="submission" date="2015-05" db="EMBL/GenBank/DDBJ databases">
        <authorList>
            <person name="Fogelqvist Johan"/>
        </authorList>
    </citation>
    <scope>NUCLEOTIDE SEQUENCE [LARGE SCALE GENOMIC DNA]</scope>
    <source>
        <strain evidence="1">VL1</strain>
        <strain evidence="2">VL2</strain>
    </source>
</reference>
<gene>
    <name evidence="1" type="ORF">BN1708_020198</name>
    <name evidence="2" type="ORF">BN1723_020622</name>
</gene>
<evidence type="ECO:0000313" key="4">
    <source>
        <dbReference type="Proteomes" id="UP000045706"/>
    </source>
</evidence>
<dbReference type="AlphaFoldDB" id="A0A0G4MS72"/>
<evidence type="ECO:0000313" key="1">
    <source>
        <dbReference type="EMBL" id="CRK37074.1"/>
    </source>
</evidence>
<evidence type="ECO:0000313" key="2">
    <source>
        <dbReference type="EMBL" id="CRK48659.1"/>
    </source>
</evidence>
<dbReference type="Proteomes" id="UP000045706">
    <property type="component" value="Unassembled WGS sequence"/>
</dbReference>
<dbReference type="EMBL" id="CVQI01037777">
    <property type="protein sequence ID" value="CRK48659.1"/>
    <property type="molecule type" value="Genomic_DNA"/>
</dbReference>
<evidence type="ECO:0000313" key="3">
    <source>
        <dbReference type="Proteomes" id="UP000044602"/>
    </source>
</evidence>
<feature type="non-terminal residue" evidence="1">
    <location>
        <position position="59"/>
    </location>
</feature>
<dbReference type="STRING" id="100787.A0A0G4MS72"/>
<dbReference type="Proteomes" id="UP000044602">
    <property type="component" value="Unassembled WGS sequence"/>
</dbReference>
<sequence>MPHEESRARLGRLKEGMRYQRGGKGKYWIPTPGQVDRQVNHDLNERDPLLSGTAGGPSE</sequence>
<accession>A0A0G4MS72</accession>
<keyword evidence="3" id="KW-1185">Reference proteome</keyword>
<name>A0A0G4MS72_VERLO</name>